<evidence type="ECO:0000313" key="3">
    <source>
        <dbReference type="Proteomes" id="UP001278500"/>
    </source>
</evidence>
<reference evidence="2" key="1">
    <citation type="journal article" date="2023" name="Mol. Phylogenet. Evol.">
        <title>Genome-scale phylogeny and comparative genomics of the fungal order Sordariales.</title>
        <authorList>
            <person name="Hensen N."/>
            <person name="Bonometti L."/>
            <person name="Westerberg I."/>
            <person name="Brannstrom I.O."/>
            <person name="Guillou S."/>
            <person name="Cros-Aarteil S."/>
            <person name="Calhoun S."/>
            <person name="Haridas S."/>
            <person name="Kuo A."/>
            <person name="Mondo S."/>
            <person name="Pangilinan J."/>
            <person name="Riley R."/>
            <person name="LaButti K."/>
            <person name="Andreopoulos B."/>
            <person name="Lipzen A."/>
            <person name="Chen C."/>
            <person name="Yan M."/>
            <person name="Daum C."/>
            <person name="Ng V."/>
            <person name="Clum A."/>
            <person name="Steindorff A."/>
            <person name="Ohm R.A."/>
            <person name="Martin F."/>
            <person name="Silar P."/>
            <person name="Natvig D.O."/>
            <person name="Lalanne C."/>
            <person name="Gautier V."/>
            <person name="Ament-Velasquez S.L."/>
            <person name="Kruys A."/>
            <person name="Hutchinson M.I."/>
            <person name="Powell A.J."/>
            <person name="Barry K."/>
            <person name="Miller A.N."/>
            <person name="Grigoriev I.V."/>
            <person name="Debuchy R."/>
            <person name="Gladieux P."/>
            <person name="Hiltunen Thoren M."/>
            <person name="Johannesson H."/>
        </authorList>
    </citation>
    <scope>NUCLEOTIDE SEQUENCE</scope>
    <source>
        <strain evidence="2">CBS 560.94</strain>
    </source>
</reference>
<sequence>MSSVIQSDTKCCTANLWLPTALINLTISLAKCIRSYHHLRRYYSVAIVVNVIVDININIIIIISIAIELPLILSTFTSLLRNYRCNMSREVFARLVEVPMAAHPKKKWV</sequence>
<dbReference type="RefSeq" id="XP_062682421.1">
    <property type="nucleotide sequence ID" value="XM_062825495.1"/>
</dbReference>
<dbReference type="GeneID" id="87862649"/>
<keyword evidence="1" id="KW-0472">Membrane</keyword>
<accession>A0AAE0JH04</accession>
<keyword evidence="3" id="KW-1185">Reference proteome</keyword>
<reference evidence="2" key="2">
    <citation type="submission" date="2023-06" db="EMBL/GenBank/DDBJ databases">
        <authorList>
            <consortium name="Lawrence Berkeley National Laboratory"/>
            <person name="Haridas S."/>
            <person name="Hensen N."/>
            <person name="Bonometti L."/>
            <person name="Westerberg I."/>
            <person name="Brannstrom I.O."/>
            <person name="Guillou S."/>
            <person name="Cros-Aarteil S."/>
            <person name="Calhoun S."/>
            <person name="Kuo A."/>
            <person name="Mondo S."/>
            <person name="Pangilinan J."/>
            <person name="Riley R."/>
            <person name="Labutti K."/>
            <person name="Andreopoulos B."/>
            <person name="Lipzen A."/>
            <person name="Chen C."/>
            <person name="Yanf M."/>
            <person name="Daum C."/>
            <person name="Ng V."/>
            <person name="Clum A."/>
            <person name="Steindorff A."/>
            <person name="Ohm R."/>
            <person name="Martin F."/>
            <person name="Silar P."/>
            <person name="Natvig D."/>
            <person name="Lalanne C."/>
            <person name="Gautier V."/>
            <person name="Ament-Velasquez S.L."/>
            <person name="Kruys A."/>
            <person name="Hutchinson M.I."/>
            <person name="Powell A.J."/>
            <person name="Barry K."/>
            <person name="Miller A.N."/>
            <person name="Grigoriev I.V."/>
            <person name="Debuchy R."/>
            <person name="Gladieux P."/>
            <person name="Thoren M.H."/>
            <person name="Johannesson H."/>
        </authorList>
    </citation>
    <scope>NUCLEOTIDE SEQUENCE</scope>
    <source>
        <strain evidence="2">CBS 560.94</strain>
    </source>
</reference>
<keyword evidence="1" id="KW-1133">Transmembrane helix</keyword>
<dbReference type="AlphaFoldDB" id="A0AAE0JH04"/>
<keyword evidence="1" id="KW-0812">Transmembrane</keyword>
<dbReference type="Proteomes" id="UP001278500">
    <property type="component" value="Unassembled WGS sequence"/>
</dbReference>
<organism evidence="2 3">
    <name type="scientific">Neurospora tetraspora</name>
    <dbReference type="NCBI Taxonomy" id="94610"/>
    <lineage>
        <taxon>Eukaryota</taxon>
        <taxon>Fungi</taxon>
        <taxon>Dikarya</taxon>
        <taxon>Ascomycota</taxon>
        <taxon>Pezizomycotina</taxon>
        <taxon>Sordariomycetes</taxon>
        <taxon>Sordariomycetidae</taxon>
        <taxon>Sordariales</taxon>
        <taxon>Sordariaceae</taxon>
        <taxon>Neurospora</taxon>
    </lineage>
</organism>
<comment type="caution">
    <text evidence="2">The sequence shown here is derived from an EMBL/GenBank/DDBJ whole genome shotgun (WGS) entry which is preliminary data.</text>
</comment>
<gene>
    <name evidence="2" type="ORF">B0H65DRAFT_440987</name>
</gene>
<dbReference type="EMBL" id="JAUEPP010000003">
    <property type="protein sequence ID" value="KAK3347339.1"/>
    <property type="molecule type" value="Genomic_DNA"/>
</dbReference>
<proteinExistence type="predicted"/>
<feature type="transmembrane region" description="Helical" evidence="1">
    <location>
        <begin position="45"/>
        <end position="67"/>
    </location>
</feature>
<protein>
    <submittedName>
        <fullName evidence="2">Uncharacterized protein</fullName>
    </submittedName>
</protein>
<name>A0AAE0JH04_9PEZI</name>
<evidence type="ECO:0000313" key="2">
    <source>
        <dbReference type="EMBL" id="KAK3347339.1"/>
    </source>
</evidence>
<evidence type="ECO:0000256" key="1">
    <source>
        <dbReference type="SAM" id="Phobius"/>
    </source>
</evidence>